<sequence length="321" mass="34831">MDIWIYYKIFVNRYPCALNHAYLNSKNDERIKTARIYQAPLLTVDNLLVAENDDKENDDNEKDDKGNDEKENDENDDKENADKGNDNDNDNSTTVVEDDFVWKERNCGFSSSDTQNPCDESENNNIGLDGCIVEEKDDDDQDDISIAALSEALELEAARFLSRRLFVKPLSQTRISDGLSATRDEDSEEIDFDKPSGGGGNDTMGEEAAPGEEDEDGNTAISLDSCPEPPANANANSGKGQPSMSDPSDGQPSMSDSSDGQPSDPSNSDSQSPKSSDSQTNAPPAMSTNPLAAAGSCFTGDTIVTTMKNGKKRLDQLQIAL</sequence>
<name>A0A914YTJ5_9BILA</name>
<dbReference type="Proteomes" id="UP000887577">
    <property type="component" value="Unplaced"/>
</dbReference>
<accession>A0A914YTJ5</accession>
<keyword evidence="2" id="KW-1185">Reference proteome</keyword>
<dbReference type="AlphaFoldDB" id="A0A914YTJ5"/>
<feature type="region of interest" description="Disordered" evidence="1">
    <location>
        <begin position="171"/>
        <end position="296"/>
    </location>
</feature>
<evidence type="ECO:0000313" key="2">
    <source>
        <dbReference type="Proteomes" id="UP000887577"/>
    </source>
</evidence>
<feature type="compositionally biased region" description="Low complexity" evidence="1">
    <location>
        <begin position="241"/>
        <end position="279"/>
    </location>
</feature>
<feature type="region of interest" description="Disordered" evidence="1">
    <location>
        <begin position="50"/>
        <end position="94"/>
    </location>
</feature>
<evidence type="ECO:0000313" key="3">
    <source>
        <dbReference type="WBParaSite" id="PSU_v2.g348.t1"/>
    </source>
</evidence>
<proteinExistence type="predicted"/>
<protein>
    <submittedName>
        <fullName evidence="3">Uncharacterized protein</fullName>
    </submittedName>
</protein>
<reference evidence="3" key="1">
    <citation type="submission" date="2022-11" db="UniProtKB">
        <authorList>
            <consortium name="WormBaseParasite"/>
        </authorList>
    </citation>
    <scope>IDENTIFICATION</scope>
</reference>
<feature type="compositionally biased region" description="Acidic residues" evidence="1">
    <location>
        <begin position="51"/>
        <end position="61"/>
    </location>
</feature>
<dbReference type="WBParaSite" id="PSU_v2.g348.t1">
    <property type="protein sequence ID" value="PSU_v2.g348.t1"/>
    <property type="gene ID" value="PSU_v2.g348"/>
</dbReference>
<organism evidence="2 3">
    <name type="scientific">Panagrolaimus superbus</name>
    <dbReference type="NCBI Taxonomy" id="310955"/>
    <lineage>
        <taxon>Eukaryota</taxon>
        <taxon>Metazoa</taxon>
        <taxon>Ecdysozoa</taxon>
        <taxon>Nematoda</taxon>
        <taxon>Chromadorea</taxon>
        <taxon>Rhabditida</taxon>
        <taxon>Tylenchina</taxon>
        <taxon>Panagrolaimomorpha</taxon>
        <taxon>Panagrolaimoidea</taxon>
        <taxon>Panagrolaimidae</taxon>
        <taxon>Panagrolaimus</taxon>
    </lineage>
</organism>
<evidence type="ECO:0000256" key="1">
    <source>
        <dbReference type="SAM" id="MobiDB-lite"/>
    </source>
</evidence>
<feature type="compositionally biased region" description="Polar residues" evidence="1">
    <location>
        <begin position="280"/>
        <end position="290"/>
    </location>
</feature>